<feature type="compositionally biased region" description="Basic and acidic residues" evidence="1">
    <location>
        <begin position="369"/>
        <end position="378"/>
    </location>
</feature>
<organism evidence="3 4">
    <name type="scientific">Melanomma pulvis-pyrius CBS 109.77</name>
    <dbReference type="NCBI Taxonomy" id="1314802"/>
    <lineage>
        <taxon>Eukaryota</taxon>
        <taxon>Fungi</taxon>
        <taxon>Dikarya</taxon>
        <taxon>Ascomycota</taxon>
        <taxon>Pezizomycotina</taxon>
        <taxon>Dothideomycetes</taxon>
        <taxon>Pleosporomycetidae</taxon>
        <taxon>Pleosporales</taxon>
        <taxon>Melanommataceae</taxon>
        <taxon>Melanomma</taxon>
    </lineage>
</organism>
<dbReference type="AlphaFoldDB" id="A0A6A6X4G0"/>
<protein>
    <recommendedName>
        <fullName evidence="2">HNH nuclease domain-containing protein</fullName>
    </recommendedName>
</protein>
<feature type="region of interest" description="Disordered" evidence="1">
    <location>
        <begin position="321"/>
        <end position="378"/>
    </location>
</feature>
<feature type="domain" description="HNH nuclease" evidence="2">
    <location>
        <begin position="166"/>
        <end position="233"/>
    </location>
</feature>
<reference evidence="3" key="1">
    <citation type="journal article" date="2020" name="Stud. Mycol.">
        <title>101 Dothideomycetes genomes: a test case for predicting lifestyles and emergence of pathogens.</title>
        <authorList>
            <person name="Haridas S."/>
            <person name="Albert R."/>
            <person name="Binder M."/>
            <person name="Bloem J."/>
            <person name="Labutti K."/>
            <person name="Salamov A."/>
            <person name="Andreopoulos B."/>
            <person name="Baker S."/>
            <person name="Barry K."/>
            <person name="Bills G."/>
            <person name="Bluhm B."/>
            <person name="Cannon C."/>
            <person name="Castanera R."/>
            <person name="Culley D."/>
            <person name="Daum C."/>
            <person name="Ezra D."/>
            <person name="Gonzalez J."/>
            <person name="Henrissat B."/>
            <person name="Kuo A."/>
            <person name="Liang C."/>
            <person name="Lipzen A."/>
            <person name="Lutzoni F."/>
            <person name="Magnuson J."/>
            <person name="Mondo S."/>
            <person name="Nolan M."/>
            <person name="Ohm R."/>
            <person name="Pangilinan J."/>
            <person name="Park H.-J."/>
            <person name="Ramirez L."/>
            <person name="Alfaro M."/>
            <person name="Sun H."/>
            <person name="Tritt A."/>
            <person name="Yoshinaga Y."/>
            <person name="Zwiers L.-H."/>
            <person name="Turgeon B."/>
            <person name="Goodwin S."/>
            <person name="Spatafora J."/>
            <person name="Crous P."/>
            <person name="Grigoriev I."/>
        </authorList>
    </citation>
    <scope>NUCLEOTIDE SEQUENCE</scope>
    <source>
        <strain evidence="3">CBS 109.77</strain>
    </source>
</reference>
<feature type="region of interest" description="Disordered" evidence="1">
    <location>
        <begin position="1"/>
        <end position="23"/>
    </location>
</feature>
<dbReference type="Proteomes" id="UP000799757">
    <property type="component" value="Unassembled WGS sequence"/>
</dbReference>
<evidence type="ECO:0000313" key="4">
    <source>
        <dbReference type="Proteomes" id="UP000799757"/>
    </source>
</evidence>
<evidence type="ECO:0000313" key="3">
    <source>
        <dbReference type="EMBL" id="KAF2791128.1"/>
    </source>
</evidence>
<keyword evidence="4" id="KW-1185">Reference proteome</keyword>
<feature type="compositionally biased region" description="Basic and acidic residues" evidence="1">
    <location>
        <begin position="10"/>
        <end position="20"/>
    </location>
</feature>
<gene>
    <name evidence="3" type="ORF">K505DRAFT_249674</name>
</gene>
<name>A0A6A6X4G0_9PLEO</name>
<dbReference type="InterPro" id="IPR003615">
    <property type="entry name" value="HNH_nuc"/>
</dbReference>
<proteinExistence type="predicted"/>
<dbReference type="Pfam" id="PF13391">
    <property type="entry name" value="HNH_2"/>
    <property type="match status" value="1"/>
</dbReference>
<accession>A0A6A6X4G0</accession>
<dbReference type="EMBL" id="MU002036">
    <property type="protein sequence ID" value="KAF2791128.1"/>
    <property type="molecule type" value="Genomic_DNA"/>
</dbReference>
<evidence type="ECO:0000256" key="1">
    <source>
        <dbReference type="SAM" id="MobiDB-lite"/>
    </source>
</evidence>
<dbReference type="OrthoDB" id="2142759at2759"/>
<evidence type="ECO:0000259" key="2">
    <source>
        <dbReference type="Pfam" id="PF13391"/>
    </source>
</evidence>
<sequence length="378" mass="42788">MPCESLQARPKYDTPSHKDCGQSLPTDLNHKVYLRHPGYSDTGNIMLALPALDHPQGGIHHETARIACAILANNSWEGFLTETKGGPPVQEGPDDILQGKNYYFVLSQDAANEKYAVIPSFRHWRFPHDNLPQSWTSCEPPKLPHDRRTPRQSSLAEATLARDISCRITNHIEGTEHAHLVPRSEERWYRENGMFRYTNQQRPGSEPVDDAQNAILLRSDVHTIFDQKRFAVVPKSSGLLVHIMAPGSSLELTTLYHNVSLQPLIGVAVQYLLARFAWTIFAQSINFIQQGSKRTLCIHVGDGETSIKDFSGEQCRQLFLSGPKSRSQSPREWQRDASVALPEEEKDEEHVRGRKRRRSFHSPSPNTSFDEKLWGKAV</sequence>